<dbReference type="SMART" id="SM00387">
    <property type="entry name" value="HATPase_c"/>
    <property type="match status" value="1"/>
</dbReference>
<keyword evidence="10 12" id="KW-1133">Transmembrane helix</keyword>
<comment type="subcellular location">
    <subcellularLocation>
        <location evidence="2">Membrane</location>
        <topology evidence="2">Multi-pass membrane protein</topology>
    </subcellularLocation>
</comment>
<dbReference type="InterPro" id="IPR050428">
    <property type="entry name" value="TCS_sensor_his_kinase"/>
</dbReference>
<dbReference type="CDD" id="cd00082">
    <property type="entry name" value="HisKA"/>
    <property type="match status" value="1"/>
</dbReference>
<dbReference type="InterPro" id="IPR036097">
    <property type="entry name" value="HisK_dim/P_sf"/>
</dbReference>
<dbReference type="OrthoDB" id="9809766at2"/>
<evidence type="ECO:0000256" key="10">
    <source>
        <dbReference type="ARBA" id="ARBA00022989"/>
    </source>
</evidence>
<evidence type="ECO:0000256" key="3">
    <source>
        <dbReference type="ARBA" id="ARBA00012438"/>
    </source>
</evidence>
<dbReference type="SMART" id="SM00388">
    <property type="entry name" value="HisKA"/>
    <property type="match status" value="1"/>
</dbReference>
<dbReference type="Gene3D" id="1.10.287.130">
    <property type="match status" value="1"/>
</dbReference>
<dbReference type="GO" id="GO:0005886">
    <property type="term" value="C:plasma membrane"/>
    <property type="evidence" value="ECO:0007669"/>
    <property type="project" value="TreeGrafter"/>
</dbReference>
<feature type="transmembrane region" description="Helical" evidence="12">
    <location>
        <begin position="157"/>
        <end position="180"/>
    </location>
</feature>
<evidence type="ECO:0000313" key="14">
    <source>
        <dbReference type="Proteomes" id="UP000239089"/>
    </source>
</evidence>
<name>A0A2S6NH41_9HYPH</name>
<keyword evidence="9" id="KW-0067">ATP-binding</keyword>
<reference evidence="13 14" key="1">
    <citation type="journal article" date="2018" name="Arch. Microbiol.">
        <title>New insights into the metabolic potential of the phototrophic purple bacterium Rhodopila globiformis DSM 161(T) from its draft genome sequence and evidence for a vanadium-dependent nitrogenase.</title>
        <authorList>
            <person name="Imhoff J.F."/>
            <person name="Rahn T."/>
            <person name="Kunzel S."/>
            <person name="Neulinger S.C."/>
        </authorList>
    </citation>
    <scope>NUCLEOTIDE SEQUENCE [LARGE SCALE GENOMIC DNA]</scope>
    <source>
        <strain evidence="13 14">DSM 16996</strain>
    </source>
</reference>
<dbReference type="RefSeq" id="WP_104505937.1">
    <property type="nucleotide sequence ID" value="NZ_JACIGC010000025.1"/>
</dbReference>
<dbReference type="PROSITE" id="PS50885">
    <property type="entry name" value="HAMP"/>
    <property type="match status" value="1"/>
</dbReference>
<evidence type="ECO:0000313" key="13">
    <source>
        <dbReference type="EMBL" id="PPQ33927.1"/>
    </source>
</evidence>
<dbReference type="InterPro" id="IPR003660">
    <property type="entry name" value="HAMP_dom"/>
</dbReference>
<sequence>MRDDAPPGWSLRRRLALALTGAVTALWLAGTAAASLVLQRETDEVFDSALQEVAERVLPLAYAELLSRETADAQHVASVRQKDEHISYVVRDAAGKTLLQSSDADLAKFPQKPPLGFSSTQVVRAYTESGVKGTIFVTTVEDLAHRRSAVWRSVAALIWPLVALAPTVVAVIWISARLAFKPVDRLRAELADRGGGNLAPVAGAGLPREIAPVAVSVNALIGRLSDALEAERSFTANSAHELRTPIAAALAQAQRLLAESSTEASRQRAAAIASALRRLARLSEKLLQLAKAEGGGLISDTPRPLGPVLRLVAQEAERDLDIDGRLDLVIAGDPVAPLDPDAFAVLARNLIENAVKHGDPERPIVARLSPDTFVVANDGPAVAPENLQRLLRPFERGPTRATGSGLGLAIAAAICRGAGLRLELQSPRPGAGEGFCATVHF</sequence>
<evidence type="ECO:0000256" key="9">
    <source>
        <dbReference type="ARBA" id="ARBA00022840"/>
    </source>
</evidence>
<comment type="caution">
    <text evidence="13">The sequence shown here is derived from an EMBL/GenBank/DDBJ whole genome shotgun (WGS) entry which is preliminary data.</text>
</comment>
<protein>
    <recommendedName>
        <fullName evidence="3">histidine kinase</fullName>
        <ecNumber evidence="3">2.7.13.3</ecNumber>
    </recommendedName>
</protein>
<keyword evidence="12" id="KW-0472">Membrane</keyword>
<organism evidence="13 14">
    <name type="scientific">Rhodoblastus sphagnicola</name>
    <dbReference type="NCBI Taxonomy" id="333368"/>
    <lineage>
        <taxon>Bacteria</taxon>
        <taxon>Pseudomonadati</taxon>
        <taxon>Pseudomonadota</taxon>
        <taxon>Alphaproteobacteria</taxon>
        <taxon>Hyphomicrobiales</taxon>
        <taxon>Rhodoblastaceae</taxon>
        <taxon>Rhodoblastus</taxon>
    </lineage>
</organism>
<evidence type="ECO:0000256" key="4">
    <source>
        <dbReference type="ARBA" id="ARBA00022553"/>
    </source>
</evidence>
<dbReference type="Gene3D" id="1.20.5.1040">
    <property type="entry name" value="Sensor protein qsec"/>
    <property type="match status" value="1"/>
</dbReference>
<dbReference type="PANTHER" id="PTHR45436:SF14">
    <property type="entry name" value="SENSOR PROTEIN QSEC"/>
    <property type="match status" value="1"/>
</dbReference>
<dbReference type="InterPro" id="IPR005467">
    <property type="entry name" value="His_kinase_dom"/>
</dbReference>
<evidence type="ECO:0000256" key="8">
    <source>
        <dbReference type="ARBA" id="ARBA00022777"/>
    </source>
</evidence>
<dbReference type="Pfam" id="PF00512">
    <property type="entry name" value="HisKA"/>
    <property type="match status" value="1"/>
</dbReference>
<keyword evidence="5" id="KW-0808">Transferase</keyword>
<dbReference type="PROSITE" id="PS50109">
    <property type="entry name" value="HIS_KIN"/>
    <property type="match status" value="1"/>
</dbReference>
<dbReference type="EC" id="2.7.13.3" evidence="3"/>
<comment type="catalytic activity">
    <reaction evidence="1">
        <text>ATP + protein L-histidine = ADP + protein N-phospho-L-histidine.</text>
        <dbReference type="EC" id="2.7.13.3"/>
    </reaction>
</comment>
<dbReference type="InterPro" id="IPR036890">
    <property type="entry name" value="HATPase_C_sf"/>
</dbReference>
<dbReference type="SUPFAM" id="SSF55874">
    <property type="entry name" value="ATPase domain of HSP90 chaperone/DNA topoisomerase II/histidine kinase"/>
    <property type="match status" value="1"/>
</dbReference>
<evidence type="ECO:0000256" key="6">
    <source>
        <dbReference type="ARBA" id="ARBA00022692"/>
    </source>
</evidence>
<dbReference type="InterPro" id="IPR003594">
    <property type="entry name" value="HATPase_dom"/>
</dbReference>
<dbReference type="Gene3D" id="3.30.565.10">
    <property type="entry name" value="Histidine kinase-like ATPase, C-terminal domain"/>
    <property type="match status" value="1"/>
</dbReference>
<gene>
    <name evidence="13" type="ORF">CCR94_00480</name>
</gene>
<dbReference type="EMBL" id="NHSJ01000010">
    <property type="protein sequence ID" value="PPQ33927.1"/>
    <property type="molecule type" value="Genomic_DNA"/>
</dbReference>
<dbReference type="InterPro" id="IPR003661">
    <property type="entry name" value="HisK_dim/P_dom"/>
</dbReference>
<dbReference type="PANTHER" id="PTHR45436">
    <property type="entry name" value="SENSOR HISTIDINE KINASE YKOH"/>
    <property type="match status" value="1"/>
</dbReference>
<keyword evidence="8 13" id="KW-0418">Kinase</keyword>
<evidence type="ECO:0000256" key="12">
    <source>
        <dbReference type="SAM" id="Phobius"/>
    </source>
</evidence>
<dbReference type="AlphaFoldDB" id="A0A2S6NH41"/>
<keyword evidence="14" id="KW-1185">Reference proteome</keyword>
<accession>A0A2S6NH41</accession>
<keyword evidence="7" id="KW-0547">Nucleotide-binding</keyword>
<keyword evidence="11" id="KW-0902">Two-component regulatory system</keyword>
<dbReference type="Pfam" id="PF02518">
    <property type="entry name" value="HATPase_c"/>
    <property type="match status" value="1"/>
</dbReference>
<keyword evidence="6 12" id="KW-0812">Transmembrane</keyword>
<evidence type="ECO:0000256" key="1">
    <source>
        <dbReference type="ARBA" id="ARBA00000085"/>
    </source>
</evidence>
<dbReference type="Proteomes" id="UP000239089">
    <property type="component" value="Unassembled WGS sequence"/>
</dbReference>
<keyword evidence="4" id="KW-0597">Phosphoprotein</keyword>
<dbReference type="SUPFAM" id="SSF47384">
    <property type="entry name" value="Homodimeric domain of signal transducing histidine kinase"/>
    <property type="match status" value="1"/>
</dbReference>
<dbReference type="GO" id="GO:0000155">
    <property type="term" value="F:phosphorelay sensor kinase activity"/>
    <property type="evidence" value="ECO:0007669"/>
    <property type="project" value="InterPro"/>
</dbReference>
<proteinExistence type="predicted"/>
<dbReference type="GO" id="GO:0005524">
    <property type="term" value="F:ATP binding"/>
    <property type="evidence" value="ECO:0007669"/>
    <property type="project" value="UniProtKB-KW"/>
</dbReference>
<evidence type="ECO:0000256" key="11">
    <source>
        <dbReference type="ARBA" id="ARBA00023012"/>
    </source>
</evidence>
<evidence type="ECO:0000256" key="2">
    <source>
        <dbReference type="ARBA" id="ARBA00004141"/>
    </source>
</evidence>
<evidence type="ECO:0000256" key="7">
    <source>
        <dbReference type="ARBA" id="ARBA00022741"/>
    </source>
</evidence>
<evidence type="ECO:0000256" key="5">
    <source>
        <dbReference type="ARBA" id="ARBA00022679"/>
    </source>
</evidence>